<dbReference type="InterPro" id="IPR015424">
    <property type="entry name" value="PyrdxlP-dep_Trfase"/>
</dbReference>
<keyword evidence="3" id="KW-0808">Transferase</keyword>
<dbReference type="PIRSF" id="PIRSF000390">
    <property type="entry name" value="PLP_StrS"/>
    <property type="match status" value="1"/>
</dbReference>
<dbReference type="SUPFAM" id="SSF53383">
    <property type="entry name" value="PLP-dependent transferases"/>
    <property type="match status" value="1"/>
</dbReference>
<dbReference type="CDD" id="cd00616">
    <property type="entry name" value="AHBA_syn"/>
    <property type="match status" value="1"/>
</dbReference>
<dbReference type="InterPro" id="IPR015421">
    <property type="entry name" value="PyrdxlP-dep_Trfase_major"/>
</dbReference>
<keyword evidence="2" id="KW-0663">Pyridoxal phosphate</keyword>
<evidence type="ECO:0000256" key="1">
    <source>
        <dbReference type="ARBA" id="ARBA00037999"/>
    </source>
</evidence>
<dbReference type="GO" id="GO:0008483">
    <property type="term" value="F:transaminase activity"/>
    <property type="evidence" value="ECO:0007669"/>
    <property type="project" value="UniProtKB-KW"/>
</dbReference>
<dbReference type="Proteomes" id="UP001196870">
    <property type="component" value="Unassembled WGS sequence"/>
</dbReference>
<name>A0ABS5F216_9PROT</name>
<dbReference type="PANTHER" id="PTHR30244:SF34">
    <property type="entry name" value="DTDP-4-AMINO-4,6-DIDEOXYGALACTOSE TRANSAMINASE"/>
    <property type="match status" value="1"/>
</dbReference>
<dbReference type="Gene3D" id="3.40.640.10">
    <property type="entry name" value="Type I PLP-dependent aspartate aminotransferase-like (Major domain)"/>
    <property type="match status" value="1"/>
</dbReference>
<comment type="caution">
    <text evidence="3">The sequence shown here is derived from an EMBL/GenBank/DDBJ whole genome shotgun (WGS) entry which is preliminary data.</text>
</comment>
<sequence length="370" mass="40993">MAAFLPVYEPDLSGNERRYVDQAVTSTWISSRGEFINRFEDAFGQVVGNPHVSTVCNGTVALHLALHCLDLKPGDEVIVPSFTYIASVNTIIQAGAVPVFAEIRQEDWLVDPADVARRITPRTRAIMPVHLYGAVCDMDALHALARSHGLAMVEDCAEALGSTWRGRHVGSFSDVATFSFFGNKTVTTGEGGMVMARDADMLRKLTIAKGQGMDPERRYWHIAMGFNYRMTNIAAAIGLGQIERLDSILQRKRGIARQYRSLLSNQPVTFQRPRPEVESSEWLISLLLPAGVDRDAVMQRMAEARIETRPVFYCAHHMPHHRRPELSLPISEDIAARGISLPSYPTLTEGDVERICATLVDAIRASGPPR</sequence>
<evidence type="ECO:0000313" key="3">
    <source>
        <dbReference type="EMBL" id="MBR0666566.1"/>
    </source>
</evidence>
<dbReference type="Gene3D" id="3.90.1150.10">
    <property type="entry name" value="Aspartate Aminotransferase, domain 1"/>
    <property type="match status" value="1"/>
</dbReference>
<keyword evidence="4" id="KW-1185">Reference proteome</keyword>
<proteinExistence type="inferred from homology"/>
<gene>
    <name evidence="3" type="ORF">GXW71_19565</name>
</gene>
<evidence type="ECO:0000256" key="2">
    <source>
        <dbReference type="RuleBase" id="RU004508"/>
    </source>
</evidence>
<evidence type="ECO:0000313" key="4">
    <source>
        <dbReference type="Proteomes" id="UP001196870"/>
    </source>
</evidence>
<dbReference type="PANTHER" id="PTHR30244">
    <property type="entry name" value="TRANSAMINASE"/>
    <property type="match status" value="1"/>
</dbReference>
<protein>
    <submittedName>
        <fullName evidence="3">DegT/DnrJ/EryC1/StrS family aminotransferase</fullName>
    </submittedName>
</protein>
<reference evidence="4" key="1">
    <citation type="journal article" date="2021" name="Syst. Appl. Microbiol.">
        <title>Roseomonas hellenica sp. nov., isolated from roots of wild-growing Alkanna tinctoria.</title>
        <authorList>
            <person name="Rat A."/>
            <person name="Naranjo H.D."/>
            <person name="Lebbe L."/>
            <person name="Cnockaert M."/>
            <person name="Krigas N."/>
            <person name="Grigoriadou K."/>
            <person name="Maloupa E."/>
            <person name="Willems A."/>
        </authorList>
    </citation>
    <scope>NUCLEOTIDE SEQUENCE [LARGE SCALE GENOMIC DNA]</scope>
    <source>
        <strain evidence="4">LMG 31523</strain>
    </source>
</reference>
<dbReference type="InterPro" id="IPR015422">
    <property type="entry name" value="PyrdxlP-dep_Trfase_small"/>
</dbReference>
<keyword evidence="3" id="KW-0032">Aminotransferase</keyword>
<dbReference type="EMBL" id="JAAGBB010000024">
    <property type="protein sequence ID" value="MBR0666566.1"/>
    <property type="molecule type" value="Genomic_DNA"/>
</dbReference>
<dbReference type="InterPro" id="IPR000653">
    <property type="entry name" value="DegT/StrS_aminotransferase"/>
</dbReference>
<accession>A0ABS5F216</accession>
<comment type="similarity">
    <text evidence="1 2">Belongs to the DegT/DnrJ/EryC1 family.</text>
</comment>
<dbReference type="Pfam" id="PF01041">
    <property type="entry name" value="DegT_DnrJ_EryC1"/>
    <property type="match status" value="1"/>
</dbReference>
<organism evidence="3 4">
    <name type="scientific">Plastoroseomonas hellenica</name>
    <dbReference type="NCBI Taxonomy" id="2687306"/>
    <lineage>
        <taxon>Bacteria</taxon>
        <taxon>Pseudomonadati</taxon>
        <taxon>Pseudomonadota</taxon>
        <taxon>Alphaproteobacteria</taxon>
        <taxon>Acetobacterales</taxon>
        <taxon>Acetobacteraceae</taxon>
        <taxon>Plastoroseomonas</taxon>
    </lineage>
</organism>